<reference evidence="2 3" key="1">
    <citation type="submission" date="2009-05" db="EMBL/GenBank/DDBJ databases">
        <authorList>
            <person name="Setubal J.C."/>
            <person name="Boyle S."/>
            <person name="Crasta O.R."/>
            <person name="Gillespie J.J."/>
            <person name="Kenyon R.W."/>
            <person name="Lu J."/>
            <person name="Mane S."/>
            <person name="Nagrani S."/>
            <person name="Shallom J.M."/>
            <person name="Shallom S."/>
            <person name="Shukla M."/>
            <person name="Snyder E.E."/>
            <person name="Sobral B.W."/>
            <person name="Wattam A.R."/>
            <person name="Will R."/>
            <person name="Williams K."/>
            <person name="Yoo H."/>
            <person name="Munk C."/>
            <person name="Tapia R."/>
            <person name="Green L."/>
            <person name="Rogers Y."/>
            <person name="Detter J.C."/>
            <person name="Bruce D."/>
            <person name="Brettin T.S."/>
            <person name="Tsolis R."/>
        </authorList>
    </citation>
    <scope>NUCLEOTIDE SEQUENCE [LARGE SCALE GENOMIC DNA]</scope>
    <source>
        <strain evidence="2 3">LMG 3301</strain>
    </source>
</reference>
<dbReference type="GeneID" id="57307056"/>
<sequence>MFSDTVNNYWRDTFRGEGVVFEDKHFSIATTPALEIEADGAILEMADRTLVVLREALARQLLSDTPSSAPEFHHRLDRAGIRCHGADHLFYFPEAELKNIAEMDVSPDIRLLTEEDAALFNAFCDKATEDDLDAASVELDHWLVAGAFENGELVSAASMYPWDDAKLADTGVLTLPHARGKGYASRLFRGISHFAIERGFEPQYRCQLDNLPSVALAKTCGLVEFGKWDVILSR</sequence>
<dbReference type="HOGENOM" id="CLU_1164835_0_0_5"/>
<dbReference type="GO" id="GO:0016747">
    <property type="term" value="F:acyltransferase activity, transferring groups other than amino-acyl groups"/>
    <property type="evidence" value="ECO:0007669"/>
    <property type="project" value="InterPro"/>
</dbReference>
<accession>C4WHM7</accession>
<organism evidence="2 3">
    <name type="scientific">Brucella intermedia LMG 3301</name>
    <dbReference type="NCBI Taxonomy" id="641118"/>
    <lineage>
        <taxon>Bacteria</taxon>
        <taxon>Pseudomonadati</taxon>
        <taxon>Pseudomonadota</taxon>
        <taxon>Alphaproteobacteria</taxon>
        <taxon>Hyphomicrobiales</taxon>
        <taxon>Brucellaceae</taxon>
        <taxon>Brucella/Ochrobactrum group</taxon>
        <taxon>Brucella</taxon>
    </lineage>
</organism>
<dbReference type="PROSITE" id="PS51186">
    <property type="entry name" value="GNAT"/>
    <property type="match status" value="1"/>
</dbReference>
<dbReference type="InterPro" id="IPR000182">
    <property type="entry name" value="GNAT_dom"/>
</dbReference>
<keyword evidence="2" id="KW-0808">Transferase</keyword>
<dbReference type="Pfam" id="PF00583">
    <property type="entry name" value="Acetyltransf_1"/>
    <property type="match status" value="1"/>
</dbReference>
<evidence type="ECO:0000259" key="1">
    <source>
        <dbReference type="PROSITE" id="PS51186"/>
    </source>
</evidence>
<proteinExistence type="predicted"/>
<dbReference type="Proteomes" id="UP000004386">
    <property type="component" value="Unassembled WGS sequence"/>
</dbReference>
<comment type="caution">
    <text evidence="2">The sequence shown here is derived from an EMBL/GenBank/DDBJ whole genome shotgun (WGS) entry which is preliminary data.</text>
</comment>
<gene>
    <name evidence="2" type="ORF">OINT_1001068</name>
</gene>
<dbReference type="EMBL" id="ACQA01000001">
    <property type="protein sequence ID" value="EEQ95679.1"/>
    <property type="molecule type" value="Genomic_DNA"/>
</dbReference>
<evidence type="ECO:0000313" key="2">
    <source>
        <dbReference type="EMBL" id="EEQ95679.1"/>
    </source>
</evidence>
<feature type="domain" description="N-acetyltransferase" evidence="1">
    <location>
        <begin position="107"/>
        <end position="234"/>
    </location>
</feature>
<name>C4WHM7_9HYPH</name>
<dbReference type="RefSeq" id="WP_006466748.1">
    <property type="nucleotide sequence ID" value="NZ_ACQA01000001.1"/>
</dbReference>
<protein>
    <submittedName>
        <fullName evidence="2">Acetyltransferase</fullName>
    </submittedName>
</protein>
<dbReference type="Gene3D" id="3.40.630.30">
    <property type="match status" value="1"/>
</dbReference>
<dbReference type="AlphaFoldDB" id="C4WHM7"/>
<dbReference type="CDD" id="cd04301">
    <property type="entry name" value="NAT_SF"/>
    <property type="match status" value="1"/>
</dbReference>
<dbReference type="SUPFAM" id="SSF55729">
    <property type="entry name" value="Acyl-CoA N-acyltransferases (Nat)"/>
    <property type="match status" value="1"/>
</dbReference>
<dbReference type="InterPro" id="IPR016181">
    <property type="entry name" value="Acyl_CoA_acyltransferase"/>
</dbReference>
<evidence type="ECO:0000313" key="3">
    <source>
        <dbReference type="Proteomes" id="UP000004386"/>
    </source>
</evidence>